<gene>
    <name evidence="3" type="ORF">ED208_08215</name>
</gene>
<feature type="region of interest" description="Disordered" evidence="1">
    <location>
        <begin position="519"/>
        <end position="567"/>
    </location>
</feature>
<protein>
    <recommendedName>
        <fullName evidence="5">Lipoprotein</fullName>
    </recommendedName>
</protein>
<evidence type="ECO:0000256" key="2">
    <source>
        <dbReference type="SAM" id="SignalP"/>
    </source>
</evidence>
<evidence type="ECO:0000256" key="1">
    <source>
        <dbReference type="SAM" id="MobiDB-lite"/>
    </source>
</evidence>
<feature type="compositionally biased region" description="Low complexity" evidence="1">
    <location>
        <begin position="531"/>
        <end position="567"/>
    </location>
</feature>
<proteinExistence type="predicted"/>
<evidence type="ECO:0000313" key="3">
    <source>
        <dbReference type="EMBL" id="ROH90951.1"/>
    </source>
</evidence>
<dbReference type="PROSITE" id="PS51257">
    <property type="entry name" value="PROKAR_LIPOPROTEIN"/>
    <property type="match status" value="1"/>
</dbReference>
<comment type="caution">
    <text evidence="3">The sequence shown here is derived from an EMBL/GenBank/DDBJ whole genome shotgun (WGS) entry which is preliminary data.</text>
</comment>
<keyword evidence="4" id="KW-1185">Reference proteome</keyword>
<dbReference type="InParanoid" id="A0A3N0VE30"/>
<organism evidence="3 4">
    <name type="scientific">Stagnimonas aquatica</name>
    <dbReference type="NCBI Taxonomy" id="2689987"/>
    <lineage>
        <taxon>Bacteria</taxon>
        <taxon>Pseudomonadati</taxon>
        <taxon>Pseudomonadota</taxon>
        <taxon>Gammaproteobacteria</taxon>
        <taxon>Nevskiales</taxon>
        <taxon>Nevskiaceae</taxon>
        <taxon>Stagnimonas</taxon>
    </lineage>
</organism>
<accession>A0A3N0VE30</accession>
<dbReference type="Proteomes" id="UP000282106">
    <property type="component" value="Unassembled WGS sequence"/>
</dbReference>
<reference evidence="3 4" key="1">
    <citation type="submission" date="2018-10" db="EMBL/GenBank/DDBJ databases">
        <authorList>
            <person name="Chen W.-M."/>
        </authorList>
    </citation>
    <scope>NUCLEOTIDE SEQUENCE [LARGE SCALE GENOMIC DNA]</scope>
    <source>
        <strain evidence="3 4">THS-13</strain>
    </source>
</reference>
<dbReference type="RefSeq" id="WP_123211406.1">
    <property type="nucleotide sequence ID" value="NZ_RJVO01000003.1"/>
</dbReference>
<name>A0A3N0VE30_9GAMM</name>
<evidence type="ECO:0000313" key="4">
    <source>
        <dbReference type="Proteomes" id="UP000282106"/>
    </source>
</evidence>
<dbReference type="AlphaFoldDB" id="A0A3N0VE30"/>
<sequence length="567" mass="60921">MRLSLIRYCCAALIAGLAACSHDSSRFVKPVATPVAGNTVQGTGSRYDDGYLRIFVSSNLDANGRALDFGKEDQRPAMLLISARFGKGTVASFASDTDPEIPVLLYDVQSGKTVSSVVNNALLTEGLLVDPESLSKSPHLQIYVRGVPADKAHWVTNLLAIANDEPIMKLGLGFIPGGSAVNLLSTRLGSLLSEEIKSSNKPWEEKTLLGLRSDQGLAALDGRQFVVMLNPSTTTLEPPSPDLRRCPVDQSPTGLCNADGKPWAPAQAYVRFELDVSDYRSVKDFLGTAVSCEADERVWGEYRALIASGQLARRQTQYERHLLSRGELLLAIRRAQADSTPTPYAGRLLYFAQQASLLGTPDDAYWAEHFRDRAKQLDACVRSTAIKGQSSLAGLWDDSRAVFARTAAYPGWRSALAEVRGADAPVLREAEDELGRLNHLLALDELRGLDRQSLESLLSLSNQLRQMLLPAYERIAQQTVGANDLPAEARIAHLEALALRSACTDCSSLLRQRAEALRASLRPPEPPPASAEPTAPAADAATVPTPNPAAPEASGVPATAANAAPAP</sequence>
<feature type="signal peptide" evidence="2">
    <location>
        <begin position="1"/>
        <end position="21"/>
    </location>
</feature>
<keyword evidence="2" id="KW-0732">Signal</keyword>
<evidence type="ECO:0008006" key="5">
    <source>
        <dbReference type="Google" id="ProtNLM"/>
    </source>
</evidence>
<feature type="chain" id="PRO_5018248889" description="Lipoprotein" evidence="2">
    <location>
        <begin position="22"/>
        <end position="567"/>
    </location>
</feature>
<dbReference type="EMBL" id="RJVO01000003">
    <property type="protein sequence ID" value="ROH90951.1"/>
    <property type="molecule type" value="Genomic_DNA"/>
</dbReference>